<comment type="caution">
    <text evidence="1">The sequence shown here is derived from an EMBL/GenBank/DDBJ whole genome shotgun (WGS) entry which is preliminary data.</text>
</comment>
<dbReference type="PATRIC" id="fig|1218492.5.peg.209"/>
<dbReference type="Proteomes" id="UP000033558">
    <property type="component" value="Unassembled WGS sequence"/>
</dbReference>
<protein>
    <submittedName>
        <fullName evidence="1">Sorbitol operon activator</fullName>
    </submittedName>
</protein>
<evidence type="ECO:0000313" key="2">
    <source>
        <dbReference type="Proteomes" id="UP000033558"/>
    </source>
</evidence>
<name>A0A0F4LXV9_9LACO</name>
<dbReference type="EMBL" id="JXJQ01000002">
    <property type="protein sequence ID" value="KJY63188.1"/>
    <property type="molecule type" value="Genomic_DNA"/>
</dbReference>
<dbReference type="OrthoDB" id="9096700at2"/>
<dbReference type="PIRSF" id="PIRSF011474">
    <property type="entry name" value="Glucitol_operon_activator"/>
    <property type="match status" value="1"/>
</dbReference>
<dbReference type="AlphaFoldDB" id="A0A0F4LXV9"/>
<reference evidence="1 2" key="1">
    <citation type="submission" date="2015-01" db="EMBL/GenBank/DDBJ databases">
        <title>Comparative genomics of the lactic acid bacteria isolated from the honey bee gut.</title>
        <authorList>
            <person name="Ellegaard K.M."/>
            <person name="Tamarit D."/>
            <person name="Javelind E."/>
            <person name="Olofsson T."/>
            <person name="Andersson S.G."/>
            <person name="Vasquez A."/>
        </authorList>
    </citation>
    <scope>NUCLEOTIDE SEQUENCE [LARGE SCALE GENOMIC DNA]</scope>
    <source>
        <strain evidence="1 2">Bin4</strain>
    </source>
</reference>
<dbReference type="Pfam" id="PF06923">
    <property type="entry name" value="GutM"/>
    <property type="match status" value="1"/>
</dbReference>
<gene>
    <name evidence="1" type="ORF">JG30_00960</name>
</gene>
<dbReference type="STRING" id="1218492.JG30_00960"/>
<keyword evidence="2" id="KW-1185">Reference proteome</keyword>
<dbReference type="RefSeq" id="WP_046315230.1">
    <property type="nucleotide sequence ID" value="NZ_JAMBJK010000021.1"/>
</dbReference>
<proteinExistence type="predicted"/>
<dbReference type="HOGENOM" id="CLU_124480_0_0_9"/>
<accession>A0A0F4LXV9</accession>
<dbReference type="InterPro" id="IPR009693">
    <property type="entry name" value="Glucitol_operon_activator"/>
</dbReference>
<sequence>MLLIFGIVLVLAFLFQGIMGFFQIKNFSRNFSEVRQQGKVLIGKNPKHFQSGTLMLMAIDEQTGRIKEARIMKGVTVFAKFQSLPQLNNQNLAVVAADHQFLQQFNRLVQQCILNAYQNFIDFKTGTLSASEFDTSVNVFTMPLFSQMHLWGQQLVTRVKKLSNLIGDEHL</sequence>
<organism evidence="1 2">
    <name type="scientific">Bombilactobacillus mellifer</name>
    <dbReference type="NCBI Taxonomy" id="1218492"/>
    <lineage>
        <taxon>Bacteria</taxon>
        <taxon>Bacillati</taxon>
        <taxon>Bacillota</taxon>
        <taxon>Bacilli</taxon>
        <taxon>Lactobacillales</taxon>
        <taxon>Lactobacillaceae</taxon>
        <taxon>Bombilactobacillus</taxon>
    </lineage>
</organism>
<evidence type="ECO:0000313" key="1">
    <source>
        <dbReference type="EMBL" id="KJY63188.1"/>
    </source>
</evidence>